<comment type="caution">
    <text evidence="2">The sequence shown here is derived from an EMBL/GenBank/DDBJ whole genome shotgun (WGS) entry which is preliminary data.</text>
</comment>
<keyword evidence="2" id="KW-0378">Hydrolase</keyword>
<name>A0A3N6WPM2_9ACTN</name>
<dbReference type="Proteomes" id="UP000275225">
    <property type="component" value="Unassembled WGS sequence"/>
</dbReference>
<dbReference type="OrthoDB" id="9785847at2"/>
<sequence>MTPHLTRTIEWNGRTVAWNRFGDGPPLVFLHGTPWSSALWRPIAQALSSRFTVYLWDMPGYGVSSKHPDHAVDLGVQGELFAQLLREWGLERPHVIAHDFGGVVSLRARLLHGARFASLCLVDVVALRPWGSPFFRLVKQHAEVFEQLPPAVHRGAVEAYISGASHRGLRPEDLAMLVEPWTGGEGPAALYRQMAQADERFTDEVEPLYGTIDEPTHIVWGAEDEWIAVDRAHRLQSLIPGASLTLVEGAGHLIQLDAPAQLTAELTRWTESQRAASGR</sequence>
<evidence type="ECO:0000313" key="3">
    <source>
        <dbReference type="Proteomes" id="UP000275225"/>
    </source>
</evidence>
<feature type="domain" description="AB hydrolase-1" evidence="1">
    <location>
        <begin position="25"/>
        <end position="259"/>
    </location>
</feature>
<organism evidence="2 3">
    <name type="scientific">Aeromicrobium camelliae</name>
    <dbReference type="NCBI Taxonomy" id="1538144"/>
    <lineage>
        <taxon>Bacteria</taxon>
        <taxon>Bacillati</taxon>
        <taxon>Actinomycetota</taxon>
        <taxon>Actinomycetes</taxon>
        <taxon>Propionibacteriales</taxon>
        <taxon>Nocardioidaceae</taxon>
        <taxon>Aeromicrobium</taxon>
    </lineage>
</organism>
<reference evidence="2 3" key="1">
    <citation type="submission" date="2018-11" db="EMBL/GenBank/DDBJ databases">
        <authorList>
            <person name="Li F."/>
        </authorList>
    </citation>
    <scope>NUCLEOTIDE SEQUENCE [LARGE SCALE GENOMIC DNA]</scope>
    <source>
        <strain evidence="2 3">YS17T</strain>
    </source>
</reference>
<dbReference type="InterPro" id="IPR050228">
    <property type="entry name" value="Carboxylesterase_BioH"/>
</dbReference>
<dbReference type="AlphaFoldDB" id="A0A3N6WPM2"/>
<evidence type="ECO:0000313" key="2">
    <source>
        <dbReference type="EMBL" id="RQN03313.1"/>
    </source>
</evidence>
<accession>A0A3N6WPM2</accession>
<dbReference type="InterPro" id="IPR000073">
    <property type="entry name" value="AB_hydrolase_1"/>
</dbReference>
<dbReference type="GO" id="GO:0016787">
    <property type="term" value="F:hydrolase activity"/>
    <property type="evidence" value="ECO:0007669"/>
    <property type="project" value="UniProtKB-KW"/>
</dbReference>
<dbReference type="PRINTS" id="PR00111">
    <property type="entry name" value="ABHYDROLASE"/>
</dbReference>
<dbReference type="EMBL" id="RQJX01000013">
    <property type="protein sequence ID" value="RQN03313.1"/>
    <property type="molecule type" value="Genomic_DNA"/>
</dbReference>
<dbReference type="RefSeq" id="WP_124237122.1">
    <property type="nucleotide sequence ID" value="NZ_JBHUFI010000007.1"/>
</dbReference>
<gene>
    <name evidence="2" type="ORF">EHW97_10520</name>
</gene>
<dbReference type="Pfam" id="PF00561">
    <property type="entry name" value="Abhydrolase_1"/>
    <property type="match status" value="1"/>
</dbReference>
<dbReference type="PANTHER" id="PTHR43194:SF5">
    <property type="entry name" value="PIMELOYL-[ACYL-CARRIER PROTEIN] METHYL ESTER ESTERASE"/>
    <property type="match status" value="1"/>
</dbReference>
<dbReference type="PANTHER" id="PTHR43194">
    <property type="entry name" value="HYDROLASE ALPHA/BETA FOLD FAMILY"/>
    <property type="match status" value="1"/>
</dbReference>
<proteinExistence type="predicted"/>
<dbReference type="SUPFAM" id="SSF53474">
    <property type="entry name" value="alpha/beta-Hydrolases"/>
    <property type="match status" value="1"/>
</dbReference>
<evidence type="ECO:0000259" key="1">
    <source>
        <dbReference type="Pfam" id="PF00561"/>
    </source>
</evidence>
<dbReference type="InterPro" id="IPR029058">
    <property type="entry name" value="AB_hydrolase_fold"/>
</dbReference>
<protein>
    <submittedName>
        <fullName evidence="2">Alpha/beta hydrolase</fullName>
    </submittedName>
</protein>
<keyword evidence="3" id="KW-1185">Reference proteome</keyword>
<dbReference type="Gene3D" id="3.40.50.1820">
    <property type="entry name" value="alpha/beta hydrolase"/>
    <property type="match status" value="1"/>
</dbReference>